<sequence length="469" mass="49906">MKKKISPPSKELWKITLAEASARLQAASLSPVELLEAYLERIAEVDSKIHSYIYVATEPARKAAKRAESELRNGIWKGPLHGIPFAVKDNYDVAGMPATAGSRLRLAHIPEVDAPLVADLKTAGAVLIGKLSTWEFGTGNGGEYFDLPFPPARNPWDVKRFTGGSSTGAGAAVAAGTALFALGSDTTGSVRLPAAACGAVGMITTPGRLSTQGILPNCWSLDTPGPFAWTVQDCAMILDTLLGSPMAGALPQRSLSRSVGMPISGLRIAVVDDPGPGFPQADRPLQDGLHKALEVLEKLGARLTYVKLPIPAAECFAASRMIGPAESAAIHENELKHHADQMGFALRDKLLAGSLVRAVDYLAAQRLRRAIATSLDTLLRGYDALVTFGTLHLPPRLGVEPEMTAFTVETMLTPFNLSGHPALVQCNGFAKGLPLNWQIIGNRGDEATVLQIAGAYEAATSWRNRRPTL</sequence>
<evidence type="ECO:0000313" key="2">
    <source>
        <dbReference type="EMBL" id="MBZ1350475.1"/>
    </source>
</evidence>
<dbReference type="Proteomes" id="UP000739565">
    <property type="component" value="Unassembled WGS sequence"/>
</dbReference>
<dbReference type="Pfam" id="PF01425">
    <property type="entry name" value="Amidase"/>
    <property type="match status" value="1"/>
</dbReference>
<name>A0A953NBY1_9BURK</name>
<dbReference type="InterPro" id="IPR000120">
    <property type="entry name" value="Amidase"/>
</dbReference>
<dbReference type="Gene3D" id="3.90.1300.10">
    <property type="entry name" value="Amidase signature (AS) domain"/>
    <property type="match status" value="1"/>
</dbReference>
<dbReference type="AlphaFoldDB" id="A0A953NBY1"/>
<dbReference type="PANTHER" id="PTHR11895:SF176">
    <property type="entry name" value="AMIDASE AMID-RELATED"/>
    <property type="match status" value="1"/>
</dbReference>
<proteinExistence type="predicted"/>
<dbReference type="GO" id="GO:0003824">
    <property type="term" value="F:catalytic activity"/>
    <property type="evidence" value="ECO:0007669"/>
    <property type="project" value="InterPro"/>
</dbReference>
<dbReference type="SUPFAM" id="SSF75304">
    <property type="entry name" value="Amidase signature (AS) enzymes"/>
    <property type="match status" value="1"/>
</dbReference>
<dbReference type="InterPro" id="IPR023631">
    <property type="entry name" value="Amidase_dom"/>
</dbReference>
<evidence type="ECO:0000259" key="1">
    <source>
        <dbReference type="Pfam" id="PF01425"/>
    </source>
</evidence>
<reference evidence="2" key="1">
    <citation type="submission" date="2021-07" db="EMBL/GenBank/DDBJ databases">
        <title>New genus and species of the family Alcaligenaceae.</title>
        <authorList>
            <person name="Hahn M.W."/>
        </authorList>
    </citation>
    <scope>NUCLEOTIDE SEQUENCE</scope>
    <source>
        <strain evidence="2">LF4-65</strain>
    </source>
</reference>
<dbReference type="RefSeq" id="WP_259660851.1">
    <property type="nucleotide sequence ID" value="NZ_JAHXRI010000006.1"/>
</dbReference>
<protein>
    <submittedName>
        <fullName evidence="2">Amidase</fullName>
    </submittedName>
</protein>
<keyword evidence="3" id="KW-1185">Reference proteome</keyword>
<dbReference type="PANTHER" id="PTHR11895">
    <property type="entry name" value="TRANSAMIDASE"/>
    <property type="match status" value="1"/>
</dbReference>
<dbReference type="InterPro" id="IPR036928">
    <property type="entry name" value="AS_sf"/>
</dbReference>
<dbReference type="EMBL" id="JAHXRI010000006">
    <property type="protein sequence ID" value="MBZ1350475.1"/>
    <property type="molecule type" value="Genomic_DNA"/>
</dbReference>
<comment type="caution">
    <text evidence="2">The sequence shown here is derived from an EMBL/GenBank/DDBJ whole genome shotgun (WGS) entry which is preliminary data.</text>
</comment>
<gene>
    <name evidence="2" type="ORF">KZZ10_07430</name>
</gene>
<evidence type="ECO:0000313" key="3">
    <source>
        <dbReference type="Proteomes" id="UP000739565"/>
    </source>
</evidence>
<accession>A0A953NBY1</accession>
<organism evidence="2 3">
    <name type="scientific">Zwartia hollandica</name>
    <dbReference type="NCBI Taxonomy" id="324606"/>
    <lineage>
        <taxon>Bacteria</taxon>
        <taxon>Pseudomonadati</taxon>
        <taxon>Pseudomonadota</taxon>
        <taxon>Betaproteobacteria</taxon>
        <taxon>Burkholderiales</taxon>
        <taxon>Alcaligenaceae</taxon>
        <taxon>Zwartia</taxon>
    </lineage>
</organism>
<feature type="domain" description="Amidase" evidence="1">
    <location>
        <begin position="33"/>
        <end position="450"/>
    </location>
</feature>